<protein>
    <recommendedName>
        <fullName evidence="3">Condensation domain-containing protein</fullName>
    </recommendedName>
</protein>
<dbReference type="Proteomes" id="UP000501705">
    <property type="component" value="Chromosome"/>
</dbReference>
<gene>
    <name evidence="1" type="ORF">F5X71_07160</name>
</gene>
<reference evidence="1 2" key="1">
    <citation type="journal article" date="2019" name="ACS Chem. Biol.">
        <title>Identification and Mobilization of a Cryptic Antibiotic Biosynthesis Gene Locus from a Human-Pathogenic Nocardia Isolate.</title>
        <authorList>
            <person name="Herisse M."/>
            <person name="Ishida K."/>
            <person name="Porter J.L."/>
            <person name="Howden B."/>
            <person name="Hertweck C."/>
            <person name="Stinear T.P."/>
            <person name="Pidot S.J."/>
        </authorList>
    </citation>
    <scope>NUCLEOTIDE SEQUENCE [LARGE SCALE GENOMIC DNA]</scope>
    <source>
        <strain evidence="1 2">AUSMDU00024985</strain>
    </source>
</reference>
<dbReference type="RefSeq" id="WP_167461228.1">
    <property type="nucleotide sequence ID" value="NZ_CP046171.1"/>
</dbReference>
<dbReference type="AlphaFoldDB" id="A0A6G9XMI6"/>
<evidence type="ECO:0000313" key="2">
    <source>
        <dbReference type="Proteomes" id="UP000501705"/>
    </source>
</evidence>
<proteinExistence type="predicted"/>
<sequence length="433" mass="45552">MSYRLDDIDCVSARGHAALGGTLAIQAVWSYDRPVDMAALREFHVALRRGRLGRVVLPALIPAAGDRWSTRGEFGPLEVADAPVPQAARGAWIAEQARAELRTYGGPAYRLASATMDNGESVVSLLVSHTIADARALCAAIAEAVVGKELDPTYPSDEFGRARLFFDELGAAARRIRPMLGAAVLGTRLAITGRRAASAGAQGQDAGLPTITVTVPAHEWHAAARARGGSSTALAVALLAEVATAVGRTDEAGKVVLMMPVSTRTETDERANALAAIDFEVDLRDGAPADLAGLRAVLKTKLRAAAEAGHRVPPLIPQAVALPRRLYGVLARQTAAAPTVTVCSNLGEVDPAVLCVDGQPASSFEIGLVNQSLHTRGVLDERGGNLYALMSESGGAITLRVNGYHPPRLRTVEELTELCTRALARYELSPTCA</sequence>
<evidence type="ECO:0008006" key="3">
    <source>
        <dbReference type="Google" id="ProtNLM"/>
    </source>
</evidence>
<dbReference type="EMBL" id="CP046171">
    <property type="protein sequence ID" value="QIS02124.1"/>
    <property type="molecule type" value="Genomic_DNA"/>
</dbReference>
<evidence type="ECO:0000313" key="1">
    <source>
        <dbReference type="EMBL" id="QIS02124.1"/>
    </source>
</evidence>
<name>A0A6G9XMI6_NOCBR</name>
<accession>A0A6G9XMI6</accession>
<organism evidence="1 2">
    <name type="scientific">Nocardia brasiliensis</name>
    <dbReference type="NCBI Taxonomy" id="37326"/>
    <lineage>
        <taxon>Bacteria</taxon>
        <taxon>Bacillati</taxon>
        <taxon>Actinomycetota</taxon>
        <taxon>Actinomycetes</taxon>
        <taxon>Mycobacteriales</taxon>
        <taxon>Nocardiaceae</taxon>
        <taxon>Nocardia</taxon>
    </lineage>
</organism>